<comment type="caution">
    <text evidence="1">The sequence shown here is derived from an EMBL/GenBank/DDBJ whole genome shotgun (WGS) entry which is preliminary data.</text>
</comment>
<evidence type="ECO:0000313" key="3">
    <source>
        <dbReference type="Proteomes" id="UP000266723"/>
    </source>
</evidence>
<accession>A0A8S9LGA5</accession>
<proteinExistence type="predicted"/>
<reference evidence="2" key="2">
    <citation type="submission" date="2019-12" db="EMBL/GenBank/DDBJ databases">
        <authorList>
            <person name="Studholme D.J."/>
            <person name="Sarris P."/>
        </authorList>
    </citation>
    <scope>NUCLEOTIDE SEQUENCE</scope>
    <source>
        <strain evidence="2">PFS-1207/04</strain>
        <tissue evidence="2">Leaf</tissue>
    </source>
</reference>
<dbReference type="EMBL" id="QGKY02000094">
    <property type="protein sequence ID" value="KAF2605149.1"/>
    <property type="molecule type" value="Genomic_DNA"/>
</dbReference>
<organism evidence="1">
    <name type="scientific">Brassica cretica</name>
    <name type="common">Mustard</name>
    <dbReference type="NCBI Taxonomy" id="69181"/>
    <lineage>
        <taxon>Eukaryota</taxon>
        <taxon>Viridiplantae</taxon>
        <taxon>Streptophyta</taxon>
        <taxon>Embryophyta</taxon>
        <taxon>Tracheophyta</taxon>
        <taxon>Spermatophyta</taxon>
        <taxon>Magnoliopsida</taxon>
        <taxon>eudicotyledons</taxon>
        <taxon>Gunneridae</taxon>
        <taxon>Pentapetalae</taxon>
        <taxon>rosids</taxon>
        <taxon>malvids</taxon>
        <taxon>Brassicales</taxon>
        <taxon>Brassicaceae</taxon>
        <taxon>Brassiceae</taxon>
        <taxon>Brassica</taxon>
    </lineage>
</organism>
<protein>
    <submittedName>
        <fullName evidence="1">Uncharacterized protein</fullName>
    </submittedName>
</protein>
<dbReference type="Proteomes" id="UP000266723">
    <property type="component" value="Unassembled WGS sequence"/>
</dbReference>
<sequence length="137" mass="15797">MQESESVSKIFPNTPDHSAMDRAGTYFILMQSVLGYDLIGVDMMHHANQPVCHGVVWFSTYHKAEQQHNSSCRHTGETWIQLRRVKAQLQVVQPPVSCGRPYSLSLLRMDHISTEYLHDGQHHHHQRSILIPLRAFQ</sequence>
<dbReference type="EMBL" id="QGKV02000649">
    <property type="protein sequence ID" value="KAF3580639.1"/>
    <property type="molecule type" value="Genomic_DNA"/>
</dbReference>
<gene>
    <name evidence="2" type="ORF">DY000_02035812</name>
    <name evidence="1" type="ORF">F2Q70_00028717</name>
</gene>
<evidence type="ECO:0000313" key="2">
    <source>
        <dbReference type="EMBL" id="KAF3580639.1"/>
    </source>
</evidence>
<reference evidence="1" key="1">
    <citation type="submission" date="2019-12" db="EMBL/GenBank/DDBJ databases">
        <title>Genome sequencing and annotation of Brassica cretica.</title>
        <authorList>
            <person name="Studholme D.J."/>
            <person name="Sarris P.F."/>
        </authorList>
    </citation>
    <scope>NUCLEOTIDE SEQUENCE</scope>
    <source>
        <strain evidence="1">PFS-102/07</strain>
        <tissue evidence="1">Leaf</tissue>
    </source>
</reference>
<name>A0A8S9LGA5_BRACR</name>
<dbReference type="AlphaFoldDB" id="A0A8S9LGA5"/>
<evidence type="ECO:0000313" key="1">
    <source>
        <dbReference type="EMBL" id="KAF2605149.1"/>
    </source>
</evidence>
<reference evidence="2 3" key="3">
    <citation type="journal article" date="2020" name="BMC Genomics">
        <title>Intraspecific diversification of the crop wild relative Brassica cretica Lam. using demographic model selection.</title>
        <authorList>
            <person name="Kioukis A."/>
            <person name="Michalopoulou V.A."/>
            <person name="Briers L."/>
            <person name="Pirintsos S."/>
            <person name="Studholme D.J."/>
            <person name="Pavlidis P."/>
            <person name="Sarris P.F."/>
        </authorList>
    </citation>
    <scope>NUCLEOTIDE SEQUENCE [LARGE SCALE GENOMIC DNA]</scope>
    <source>
        <strain evidence="3">cv. PFS-1207/04</strain>
        <strain evidence="2">PFS-1207/04</strain>
    </source>
</reference>
<keyword evidence="3" id="KW-1185">Reference proteome</keyword>